<evidence type="ECO:0000256" key="2">
    <source>
        <dbReference type="SAM" id="SignalP"/>
    </source>
</evidence>
<proteinExistence type="predicted"/>
<dbReference type="InterPro" id="IPR011250">
    <property type="entry name" value="OMP/PagP_B-barrel"/>
</dbReference>
<protein>
    <submittedName>
        <fullName evidence="4">Porin/adhesin family protein</fullName>
    </submittedName>
</protein>
<keyword evidence="5" id="KW-1185">Reference proteome</keyword>
<feature type="domain" description="Outer membrane protein beta-barrel" evidence="3">
    <location>
        <begin position="8"/>
        <end position="188"/>
    </location>
</feature>
<dbReference type="SUPFAM" id="SSF56925">
    <property type="entry name" value="OMPA-like"/>
    <property type="match status" value="1"/>
</dbReference>
<dbReference type="Pfam" id="PF13505">
    <property type="entry name" value="OMP_b-brl"/>
    <property type="match status" value="1"/>
</dbReference>
<evidence type="ECO:0000256" key="1">
    <source>
        <dbReference type="ARBA" id="ARBA00022729"/>
    </source>
</evidence>
<dbReference type="RefSeq" id="WP_322776318.1">
    <property type="nucleotide sequence ID" value="NZ_JARJFB010000016.1"/>
</dbReference>
<reference evidence="4 5" key="1">
    <citation type="submission" date="2023-03" db="EMBL/GenBank/DDBJ databases">
        <title>Host association and intracellularity evolved multiple times independently in the Rickettsiales.</title>
        <authorList>
            <person name="Castelli M."/>
            <person name="Nardi T."/>
            <person name="Gammuto L."/>
            <person name="Bellinzona G."/>
            <person name="Sabaneyeva E."/>
            <person name="Potekhin A."/>
            <person name="Serra V."/>
            <person name="Petroni G."/>
            <person name="Sassera D."/>
        </authorList>
    </citation>
    <scope>NUCLEOTIDE SEQUENCE [LARGE SCALE GENOMIC DNA]</scope>
    <source>
        <strain evidence="4 5">Sr 2-6</strain>
    </source>
</reference>
<dbReference type="Proteomes" id="UP001291687">
    <property type="component" value="Unassembled WGS sequence"/>
</dbReference>
<comment type="caution">
    <text evidence="4">The sequence shown here is derived from an EMBL/GenBank/DDBJ whole genome shotgun (WGS) entry which is preliminary data.</text>
</comment>
<evidence type="ECO:0000313" key="5">
    <source>
        <dbReference type="Proteomes" id="UP001291687"/>
    </source>
</evidence>
<name>A0ABU5NB72_9RICK</name>
<accession>A0ABU5NB72</accession>
<dbReference type="InterPro" id="IPR027385">
    <property type="entry name" value="Beta-barrel_OMP"/>
</dbReference>
<keyword evidence="1 2" id="KW-0732">Signal</keyword>
<organism evidence="4 5">
    <name type="scientific">Candidatus Megaera venefica</name>
    <dbReference type="NCBI Taxonomy" id="2055910"/>
    <lineage>
        <taxon>Bacteria</taxon>
        <taxon>Pseudomonadati</taxon>
        <taxon>Pseudomonadota</taxon>
        <taxon>Alphaproteobacteria</taxon>
        <taxon>Rickettsiales</taxon>
        <taxon>Rickettsiaceae</taxon>
        <taxon>Candidatus Megaera</taxon>
    </lineage>
</organism>
<evidence type="ECO:0000259" key="3">
    <source>
        <dbReference type="Pfam" id="PF13505"/>
    </source>
</evidence>
<feature type="signal peptide" evidence="2">
    <location>
        <begin position="1"/>
        <end position="21"/>
    </location>
</feature>
<sequence>MRKILLTTAAAVILSTSSVYAAEDMFYVKANVGWSKLTKIKGMKSKNDVFFGVGAGYYVMDNARVDLTFDHFVNPTHKKANAKLKGDVNTLLLNGYVDLFDVDAFKVFVGAGVGAGQVKSKYTVANTSITLKQKTNLAFAGYVGGSYEFTPGVSGELTYSYRDMGKTKKVLGESAHYKGHHVGAGVRFDI</sequence>
<dbReference type="Gene3D" id="2.40.160.20">
    <property type="match status" value="1"/>
</dbReference>
<gene>
    <name evidence="4" type="ORF">Megvenef_00376</name>
</gene>
<dbReference type="EMBL" id="JARJFB010000016">
    <property type="protein sequence ID" value="MEA0970414.1"/>
    <property type="molecule type" value="Genomic_DNA"/>
</dbReference>
<feature type="chain" id="PRO_5047141194" evidence="2">
    <location>
        <begin position="22"/>
        <end position="190"/>
    </location>
</feature>
<evidence type="ECO:0000313" key="4">
    <source>
        <dbReference type="EMBL" id="MEA0970414.1"/>
    </source>
</evidence>